<accession>A0AAF0R4G5</accession>
<dbReference type="Proteomes" id="UP001234989">
    <property type="component" value="Chromosome 6"/>
</dbReference>
<organism evidence="1 2">
    <name type="scientific">Solanum verrucosum</name>
    <dbReference type="NCBI Taxonomy" id="315347"/>
    <lineage>
        <taxon>Eukaryota</taxon>
        <taxon>Viridiplantae</taxon>
        <taxon>Streptophyta</taxon>
        <taxon>Embryophyta</taxon>
        <taxon>Tracheophyta</taxon>
        <taxon>Spermatophyta</taxon>
        <taxon>Magnoliopsida</taxon>
        <taxon>eudicotyledons</taxon>
        <taxon>Gunneridae</taxon>
        <taxon>Pentapetalae</taxon>
        <taxon>asterids</taxon>
        <taxon>lamiids</taxon>
        <taxon>Solanales</taxon>
        <taxon>Solanaceae</taxon>
        <taxon>Solanoideae</taxon>
        <taxon>Solaneae</taxon>
        <taxon>Solanum</taxon>
    </lineage>
</organism>
<reference evidence="1" key="1">
    <citation type="submission" date="2023-08" db="EMBL/GenBank/DDBJ databases">
        <title>A de novo genome assembly of Solanum verrucosum Schlechtendal, a Mexican diploid species geographically isolated from the other diploid A-genome species in potato relatives.</title>
        <authorList>
            <person name="Hosaka K."/>
        </authorList>
    </citation>
    <scope>NUCLEOTIDE SEQUENCE</scope>
    <source>
        <tissue evidence="1">Young leaves</tissue>
    </source>
</reference>
<evidence type="ECO:0000313" key="2">
    <source>
        <dbReference type="Proteomes" id="UP001234989"/>
    </source>
</evidence>
<sequence>MVLSSQIHIQVQDNHLCFYHVGKIGM</sequence>
<gene>
    <name evidence="1" type="ORF">MTR67_027137</name>
</gene>
<keyword evidence="2" id="KW-1185">Reference proteome</keyword>
<proteinExistence type="predicted"/>
<dbReference type="EMBL" id="CP133617">
    <property type="protein sequence ID" value="WMV33752.1"/>
    <property type="molecule type" value="Genomic_DNA"/>
</dbReference>
<dbReference type="AlphaFoldDB" id="A0AAF0R4G5"/>
<evidence type="ECO:0000313" key="1">
    <source>
        <dbReference type="EMBL" id="WMV33752.1"/>
    </source>
</evidence>
<name>A0AAF0R4G5_SOLVR</name>
<protein>
    <submittedName>
        <fullName evidence="1">Uncharacterized protein</fullName>
    </submittedName>
</protein>